<evidence type="ECO:0000256" key="1">
    <source>
        <dbReference type="ARBA" id="ARBA00004370"/>
    </source>
</evidence>
<dbReference type="InterPro" id="IPR047347">
    <property type="entry name" value="YvaQ-like_sensor"/>
</dbReference>
<dbReference type="STRING" id="343013.SAMN04489707_101955"/>
<feature type="transmembrane region" description="Helical" evidence="5">
    <location>
        <begin position="191"/>
        <end position="214"/>
    </location>
</feature>
<evidence type="ECO:0000313" key="8">
    <source>
        <dbReference type="Proteomes" id="UP000183656"/>
    </source>
</evidence>
<dbReference type="RefSeq" id="WP_054256241.1">
    <property type="nucleotide sequence ID" value="NZ_CYIG01000015.1"/>
</dbReference>
<dbReference type="InterPro" id="IPR004090">
    <property type="entry name" value="Chemotax_Me-accpt_rcpt"/>
</dbReference>
<dbReference type="InterPro" id="IPR051310">
    <property type="entry name" value="MCP_chemotaxis"/>
</dbReference>
<dbReference type="Gene3D" id="1.10.287.950">
    <property type="entry name" value="Methyl-accepting chemotaxis protein"/>
    <property type="match status" value="1"/>
</dbReference>
<dbReference type="AlphaFoldDB" id="A0A1I7IUU8"/>
<dbReference type="SMART" id="SM00283">
    <property type="entry name" value="MA"/>
    <property type="match status" value="1"/>
</dbReference>
<comment type="similarity">
    <text evidence="3">Belongs to the methyl-accepting chemotaxis (MCP) protein family.</text>
</comment>
<dbReference type="CDD" id="cd19411">
    <property type="entry name" value="MCP2201-like_sensor"/>
    <property type="match status" value="1"/>
</dbReference>
<feature type="transmembrane region" description="Helical" evidence="5">
    <location>
        <begin position="12"/>
        <end position="32"/>
    </location>
</feature>
<comment type="subcellular location">
    <subcellularLocation>
        <location evidence="1">Membrane</location>
    </subcellularLocation>
</comment>
<dbReference type="Pfam" id="PF00015">
    <property type="entry name" value="MCPsignal"/>
    <property type="match status" value="1"/>
</dbReference>
<dbReference type="Proteomes" id="UP000183656">
    <property type="component" value="Unassembled WGS sequence"/>
</dbReference>
<dbReference type="Pfam" id="PF12729">
    <property type="entry name" value="4HB_MCP_1"/>
    <property type="match status" value="1"/>
</dbReference>
<feature type="domain" description="Methyl-accepting transducer" evidence="6">
    <location>
        <begin position="275"/>
        <end position="504"/>
    </location>
</feature>
<dbReference type="GO" id="GO:0007165">
    <property type="term" value="P:signal transduction"/>
    <property type="evidence" value="ECO:0007669"/>
    <property type="project" value="UniProtKB-KW"/>
</dbReference>
<gene>
    <name evidence="7" type="ORF">SAMN04489707_101955</name>
</gene>
<dbReference type="FunFam" id="1.10.287.950:FF:000001">
    <property type="entry name" value="Methyl-accepting chemotaxis sensory transducer"/>
    <property type="match status" value="1"/>
</dbReference>
<dbReference type="PROSITE" id="PS50111">
    <property type="entry name" value="CHEMOTAXIS_TRANSDUC_2"/>
    <property type="match status" value="1"/>
</dbReference>
<evidence type="ECO:0000313" key="7">
    <source>
        <dbReference type="EMBL" id="SFU76706.1"/>
    </source>
</evidence>
<keyword evidence="2" id="KW-0488">Methylation</keyword>
<sequence>MFFSRMAVATRLYVGFGLILALLVVLTGIAVVKVNRIADALHVNSDIHAQVQRHAINFRGSAHDRSIAVRDVVLSPTPAERDKEIATIGALADFYAQSAAPLEKLITRPGAAPELGQLYAEIRSAESQAVASTQAIIAQVQAGDTAAAQTLWTQAKPQYVQWLAAINKLIDFKEARIQKTNKAAMDEAESFLGVMFTALALALLISAVVAWSVARSIVRQLGAEPTALAEVASYVAQGDLQPVAGAAQAQPGSVLASLGAMQASLARVVGQVRQASNAVTTGSEEIAGGNTGLLQRTEEQAANLQQAASSMEQMTASVRHNAESARQATQVAASASEAAHKGGAVVAQVVSTMDEITASSHKMSDIIGVIDAIAFQTNILALNAAVEAARAGEQGRGFAVVAGEVRALAQRSADAAKEIKGLIDSSVAKVEQGARLVGDAGTTMTDIVDQAQRVADLIAEISNATAEQTEGIAQVGDAVAHLDRATQQNAAMVEQSAAAAQALKQQAAQLAEVVSVFHLSQAAQGSAQAAAARRASSASLAPSPLALRLPGAAV</sequence>
<keyword evidence="5" id="KW-0472">Membrane</keyword>
<proteinExistence type="inferred from homology"/>
<evidence type="ECO:0000256" key="2">
    <source>
        <dbReference type="ARBA" id="ARBA00022481"/>
    </source>
</evidence>
<dbReference type="SUPFAM" id="SSF58104">
    <property type="entry name" value="Methyl-accepting chemotaxis protein (MCP) signaling domain"/>
    <property type="match status" value="1"/>
</dbReference>
<dbReference type="PRINTS" id="PR00260">
    <property type="entry name" value="CHEMTRNSDUCR"/>
</dbReference>
<dbReference type="CDD" id="cd11386">
    <property type="entry name" value="MCP_signal"/>
    <property type="match status" value="1"/>
</dbReference>
<dbReference type="PANTHER" id="PTHR43531">
    <property type="entry name" value="PROTEIN ICFG"/>
    <property type="match status" value="1"/>
</dbReference>
<evidence type="ECO:0000256" key="3">
    <source>
        <dbReference type="ARBA" id="ARBA00029447"/>
    </source>
</evidence>
<dbReference type="InterPro" id="IPR024478">
    <property type="entry name" value="HlyB_4HB_MCP"/>
</dbReference>
<dbReference type="EMBL" id="FPBX01000019">
    <property type="protein sequence ID" value="SFU76706.1"/>
    <property type="molecule type" value="Genomic_DNA"/>
</dbReference>
<evidence type="ECO:0000259" key="6">
    <source>
        <dbReference type="PROSITE" id="PS50111"/>
    </source>
</evidence>
<keyword evidence="5" id="KW-1133">Transmembrane helix</keyword>
<reference evidence="7 8" key="1">
    <citation type="submission" date="2016-10" db="EMBL/GenBank/DDBJ databases">
        <authorList>
            <person name="de Groot N.N."/>
        </authorList>
    </citation>
    <scope>NUCLEOTIDE SEQUENCE [LARGE SCALE GENOMIC DNA]</scope>
    <source>
        <strain evidence="7 8">R-24608</strain>
    </source>
</reference>
<keyword evidence="4" id="KW-0807">Transducer</keyword>
<dbReference type="GO" id="GO:0005886">
    <property type="term" value="C:plasma membrane"/>
    <property type="evidence" value="ECO:0007669"/>
    <property type="project" value="TreeGrafter"/>
</dbReference>
<dbReference type="GO" id="GO:0004888">
    <property type="term" value="F:transmembrane signaling receptor activity"/>
    <property type="evidence" value="ECO:0007669"/>
    <property type="project" value="InterPro"/>
</dbReference>
<accession>A0A1I7IUU8</accession>
<dbReference type="InterPro" id="IPR004089">
    <property type="entry name" value="MCPsignal_dom"/>
</dbReference>
<evidence type="ECO:0000256" key="5">
    <source>
        <dbReference type="SAM" id="Phobius"/>
    </source>
</evidence>
<dbReference type="GO" id="GO:0006935">
    <property type="term" value="P:chemotaxis"/>
    <property type="evidence" value="ECO:0007669"/>
    <property type="project" value="InterPro"/>
</dbReference>
<dbReference type="PANTHER" id="PTHR43531:SF14">
    <property type="entry name" value="METHYL-ACCEPTING CHEMOTAXIS PROTEIN I-RELATED"/>
    <property type="match status" value="1"/>
</dbReference>
<protein>
    <submittedName>
        <fullName evidence="7">Four helix bundle sensory module for signal transduction</fullName>
    </submittedName>
</protein>
<dbReference type="OrthoDB" id="9763018at2"/>
<keyword evidence="8" id="KW-1185">Reference proteome</keyword>
<evidence type="ECO:0000256" key="4">
    <source>
        <dbReference type="PROSITE-ProRule" id="PRU00284"/>
    </source>
</evidence>
<organism evidence="7 8">
    <name type="scientific">Paenacidovorax caeni</name>
    <dbReference type="NCBI Taxonomy" id="343013"/>
    <lineage>
        <taxon>Bacteria</taxon>
        <taxon>Pseudomonadati</taxon>
        <taxon>Pseudomonadota</taxon>
        <taxon>Betaproteobacteria</taxon>
        <taxon>Burkholderiales</taxon>
        <taxon>Comamonadaceae</taxon>
        <taxon>Paenacidovorax</taxon>
    </lineage>
</organism>
<name>A0A1I7IUU8_9BURK</name>
<keyword evidence="5" id="KW-0812">Transmembrane</keyword>